<dbReference type="SUPFAM" id="SSF53335">
    <property type="entry name" value="S-adenosyl-L-methionine-dependent methyltransferases"/>
    <property type="match status" value="1"/>
</dbReference>
<dbReference type="PANTHER" id="PTHR43861:SF1">
    <property type="entry name" value="TRANS-ACONITATE 2-METHYLTRANSFERASE"/>
    <property type="match status" value="1"/>
</dbReference>
<dbReference type="RefSeq" id="WP_147849365.1">
    <property type="nucleotide sequence ID" value="NZ_VDUZ01000029.1"/>
</dbReference>
<dbReference type="AlphaFoldDB" id="A0A5C8PHA2"/>
<dbReference type="Gene3D" id="3.40.50.150">
    <property type="entry name" value="Vaccinia Virus protein VP39"/>
    <property type="match status" value="1"/>
</dbReference>
<dbReference type="InterPro" id="IPR025714">
    <property type="entry name" value="Methyltranfer_dom"/>
</dbReference>
<evidence type="ECO:0000313" key="3">
    <source>
        <dbReference type="Proteomes" id="UP000321638"/>
    </source>
</evidence>
<accession>A0A5C8PHA2</accession>
<proteinExistence type="predicted"/>
<evidence type="ECO:0000313" key="2">
    <source>
        <dbReference type="EMBL" id="TXL72896.1"/>
    </source>
</evidence>
<feature type="domain" description="Methyltransferase" evidence="1">
    <location>
        <begin position="40"/>
        <end position="147"/>
    </location>
</feature>
<dbReference type="GO" id="GO:0032259">
    <property type="term" value="P:methylation"/>
    <property type="evidence" value="ECO:0007669"/>
    <property type="project" value="UniProtKB-KW"/>
</dbReference>
<dbReference type="CDD" id="cd02440">
    <property type="entry name" value="AdoMet_MTases"/>
    <property type="match status" value="1"/>
</dbReference>
<dbReference type="EMBL" id="VDUZ01000029">
    <property type="protein sequence ID" value="TXL72896.1"/>
    <property type="molecule type" value="Genomic_DNA"/>
</dbReference>
<reference evidence="2 3" key="1">
    <citation type="submission" date="2019-06" db="EMBL/GenBank/DDBJ databases">
        <title>New taxonomy in bacterial strain CC-CFT640, isolated from vineyard.</title>
        <authorList>
            <person name="Lin S.-Y."/>
            <person name="Tsai C.-F."/>
            <person name="Young C.-C."/>
        </authorList>
    </citation>
    <scope>NUCLEOTIDE SEQUENCE [LARGE SCALE GENOMIC DNA]</scope>
    <source>
        <strain evidence="2 3">CC-CFT640</strain>
    </source>
</reference>
<dbReference type="OrthoDB" id="9808140at2"/>
<keyword evidence="2" id="KW-0808">Transferase</keyword>
<evidence type="ECO:0000259" key="1">
    <source>
        <dbReference type="Pfam" id="PF13847"/>
    </source>
</evidence>
<name>A0A5C8PHA2_9HYPH</name>
<dbReference type="InterPro" id="IPR029063">
    <property type="entry name" value="SAM-dependent_MTases_sf"/>
</dbReference>
<dbReference type="PANTHER" id="PTHR43861">
    <property type="entry name" value="TRANS-ACONITATE 2-METHYLTRANSFERASE-RELATED"/>
    <property type="match status" value="1"/>
</dbReference>
<protein>
    <submittedName>
        <fullName evidence="2">Methyltransferase domain-containing protein</fullName>
    </submittedName>
</protein>
<dbReference type="GO" id="GO:0008168">
    <property type="term" value="F:methyltransferase activity"/>
    <property type="evidence" value="ECO:0007669"/>
    <property type="project" value="UniProtKB-KW"/>
</dbReference>
<gene>
    <name evidence="2" type="ORF">FHP25_23200</name>
</gene>
<sequence>MASPGPAPEVYQHGHHASVLSNHAKRTAEAVAVFFLPLLKPGMRLLDVGCGPGTITLGLARRVAPGSTIGIDASPQAIEAARQAAGTTSPALSFEVGNIYEPAFAADSFDAVFAHQVLQHLARPVDALRQIRRLLKPGGVAGMRDVDWGSTTFYPESPGIRRFLALYYALAQRNGGEPDAGRHLRHWFREAGFSTTRVTTSTVSYADADATREWADTYAERTLHSNIADKAVEYGLASRADLEAMAAGWRDWGRDPDALFCFSHTEVVAWKG</sequence>
<keyword evidence="3" id="KW-1185">Reference proteome</keyword>
<comment type="caution">
    <text evidence="2">The sequence shown here is derived from an EMBL/GenBank/DDBJ whole genome shotgun (WGS) entry which is preliminary data.</text>
</comment>
<dbReference type="Pfam" id="PF13847">
    <property type="entry name" value="Methyltransf_31"/>
    <property type="match status" value="1"/>
</dbReference>
<keyword evidence="2" id="KW-0489">Methyltransferase</keyword>
<organism evidence="2 3">
    <name type="scientific">Vineibacter terrae</name>
    <dbReference type="NCBI Taxonomy" id="2586908"/>
    <lineage>
        <taxon>Bacteria</taxon>
        <taxon>Pseudomonadati</taxon>
        <taxon>Pseudomonadota</taxon>
        <taxon>Alphaproteobacteria</taxon>
        <taxon>Hyphomicrobiales</taxon>
        <taxon>Vineibacter</taxon>
    </lineage>
</organism>
<dbReference type="Proteomes" id="UP000321638">
    <property type="component" value="Unassembled WGS sequence"/>
</dbReference>